<dbReference type="NCBIfam" id="TIGR00236">
    <property type="entry name" value="wecB"/>
    <property type="match status" value="1"/>
</dbReference>
<accession>L0FAQ2</accession>
<dbReference type="Pfam" id="PF02350">
    <property type="entry name" value="Epimerase_2"/>
    <property type="match status" value="1"/>
</dbReference>
<sequence length="376" mass="42396">MKKLKLVTIVGTRPELIRLSETIKKADRYFEHIFVHTGQNYDYNLNEIFYQDLAIRRPDYYLNVSGDDLGQTMGNIIAKTYALLAEVKPDALLILGDTNSALAAISAKRLKIPIFHMEAGNRCFDENLPEEINRRIVDHISDVNLPYTEHARRYLLAEGVRKEFVYVTGSPMAEIIAANKEKITVSTVLNKMHLKERQYMVLSAHREENIDNPAAFISLMEAINALAERYAMPIIYSVHPRSAKFIKERNVKLHALVRELPPFSFTDYSKLMQHAYCVVSDSGTLPEEGAISGFPAVSIRTSTERPEALDKGAFILGGIDSESVLQSVEMAVGMYAMGNNHSAVPDYADLNVSDKVIRIIQSYVDVINQRVWGKKL</sequence>
<dbReference type="InterPro" id="IPR003331">
    <property type="entry name" value="UDP_GlcNAc_Epimerase_2_dom"/>
</dbReference>
<dbReference type="Gene3D" id="3.40.50.2000">
    <property type="entry name" value="Glycogen Phosphorylase B"/>
    <property type="match status" value="2"/>
</dbReference>
<dbReference type="CDD" id="cd03786">
    <property type="entry name" value="GTB_UDP-GlcNAc_2-Epimerase"/>
    <property type="match status" value="1"/>
</dbReference>
<keyword evidence="1" id="KW-0413">Isomerase</keyword>
<evidence type="ECO:0000259" key="2">
    <source>
        <dbReference type="Pfam" id="PF02350"/>
    </source>
</evidence>
<keyword evidence="4" id="KW-1185">Reference proteome</keyword>
<gene>
    <name evidence="3" type="ordered locus">Desdi_2895</name>
</gene>
<protein>
    <submittedName>
        <fullName evidence="3">UDP-N-acetylglucosamine 2-epimerase</fullName>
    </submittedName>
</protein>
<dbReference type="PANTHER" id="PTHR43174">
    <property type="entry name" value="UDP-N-ACETYLGLUCOSAMINE 2-EPIMERASE"/>
    <property type="match status" value="1"/>
</dbReference>
<dbReference type="GO" id="GO:0016853">
    <property type="term" value="F:isomerase activity"/>
    <property type="evidence" value="ECO:0007669"/>
    <property type="project" value="UniProtKB-KW"/>
</dbReference>
<dbReference type="EMBL" id="CP003344">
    <property type="protein sequence ID" value="AGA70307.1"/>
    <property type="molecule type" value="Genomic_DNA"/>
</dbReference>
<dbReference type="AlphaFoldDB" id="L0FAQ2"/>
<proteinExistence type="inferred from homology"/>
<dbReference type="OrthoDB" id="9803238at2"/>
<comment type="similarity">
    <text evidence="1">Belongs to the UDP-N-acetylglucosamine 2-epimerase family.</text>
</comment>
<dbReference type="HOGENOM" id="CLU_041674_0_0_9"/>
<dbReference type="PANTHER" id="PTHR43174:SF1">
    <property type="entry name" value="UDP-N-ACETYLGLUCOSAMINE 2-EPIMERASE"/>
    <property type="match status" value="1"/>
</dbReference>
<dbReference type="eggNOG" id="COG0381">
    <property type="taxonomic scope" value="Bacteria"/>
</dbReference>
<dbReference type="KEGG" id="ddl:Desdi_2895"/>
<evidence type="ECO:0000313" key="4">
    <source>
        <dbReference type="Proteomes" id="UP000010797"/>
    </source>
</evidence>
<dbReference type="SUPFAM" id="SSF53756">
    <property type="entry name" value="UDP-Glycosyltransferase/glycogen phosphorylase"/>
    <property type="match status" value="1"/>
</dbReference>
<evidence type="ECO:0000313" key="3">
    <source>
        <dbReference type="EMBL" id="AGA70307.1"/>
    </source>
</evidence>
<dbReference type="InterPro" id="IPR029767">
    <property type="entry name" value="WecB-like"/>
</dbReference>
<dbReference type="RefSeq" id="WP_015263268.1">
    <property type="nucleotide sequence ID" value="NC_019903.1"/>
</dbReference>
<reference evidence="4" key="1">
    <citation type="submission" date="2012-02" db="EMBL/GenBank/DDBJ databases">
        <title>Complete sequence of Desulfitobacterium dichloroeliminans LMG P-21439.</title>
        <authorList>
            <person name="Lucas S."/>
            <person name="Han J."/>
            <person name="Lapidus A."/>
            <person name="Cheng J.-F."/>
            <person name="Goodwin L."/>
            <person name="Pitluck S."/>
            <person name="Peters L."/>
            <person name="Ovchinnikova G."/>
            <person name="Teshima H."/>
            <person name="Detter J.C."/>
            <person name="Han C."/>
            <person name="Tapia R."/>
            <person name="Land M."/>
            <person name="Hauser L."/>
            <person name="Kyrpides N."/>
            <person name="Ivanova N."/>
            <person name="Pagani I."/>
            <person name="Kruse T."/>
            <person name="de Vos W.M."/>
            <person name="Boon N."/>
            <person name="Smidt H."/>
            <person name="Woyke T."/>
        </authorList>
    </citation>
    <scope>NUCLEOTIDE SEQUENCE [LARGE SCALE GENOMIC DNA]</scope>
    <source>
        <strain evidence="4">LMG P-21439 / DCA1</strain>
    </source>
</reference>
<evidence type="ECO:0000256" key="1">
    <source>
        <dbReference type="RuleBase" id="RU003513"/>
    </source>
</evidence>
<feature type="domain" description="UDP-N-acetylglucosamine 2-epimerase" evidence="2">
    <location>
        <begin position="26"/>
        <end position="360"/>
    </location>
</feature>
<dbReference type="Proteomes" id="UP000010797">
    <property type="component" value="Chromosome"/>
</dbReference>
<organism evidence="3 4">
    <name type="scientific">Desulfitobacterium dichloroeliminans (strain LMG P-21439 / DCA1)</name>
    <dbReference type="NCBI Taxonomy" id="871963"/>
    <lineage>
        <taxon>Bacteria</taxon>
        <taxon>Bacillati</taxon>
        <taxon>Bacillota</taxon>
        <taxon>Clostridia</taxon>
        <taxon>Eubacteriales</taxon>
        <taxon>Desulfitobacteriaceae</taxon>
        <taxon>Desulfitobacterium</taxon>
    </lineage>
</organism>
<name>L0FAQ2_DESDL</name>
<dbReference type="STRING" id="871963.Desdi_2895"/>